<feature type="domain" description="Type I restriction modification DNA specificity" evidence="4">
    <location>
        <begin position="11"/>
        <end position="158"/>
    </location>
</feature>
<evidence type="ECO:0000259" key="4">
    <source>
        <dbReference type="Pfam" id="PF01420"/>
    </source>
</evidence>
<dbReference type="Proteomes" id="UP000290568">
    <property type="component" value="Chromosome"/>
</dbReference>
<organism evidence="5 6">
    <name type="scientific">Mycoplasmopsis gallinacea</name>
    <dbReference type="NCBI Taxonomy" id="29556"/>
    <lineage>
        <taxon>Bacteria</taxon>
        <taxon>Bacillati</taxon>
        <taxon>Mycoplasmatota</taxon>
        <taxon>Mycoplasmoidales</taxon>
        <taxon>Metamycoplasmataceae</taxon>
        <taxon>Mycoplasmopsis</taxon>
    </lineage>
</organism>
<protein>
    <submittedName>
        <fullName evidence="5">Type I restriction-modification system, S subunit</fullName>
    </submittedName>
</protein>
<dbReference type="REBASE" id="635570">
    <property type="entry name" value="S2.Mga10183ORF700P"/>
</dbReference>
<keyword evidence="3" id="KW-0238">DNA-binding</keyword>
<evidence type="ECO:0000256" key="2">
    <source>
        <dbReference type="ARBA" id="ARBA00022747"/>
    </source>
</evidence>
<evidence type="ECO:0000256" key="1">
    <source>
        <dbReference type="ARBA" id="ARBA00010923"/>
    </source>
</evidence>
<proteinExistence type="inferred from homology"/>
<dbReference type="InterPro" id="IPR052021">
    <property type="entry name" value="Type-I_RS_S_subunit"/>
</dbReference>
<dbReference type="SUPFAM" id="SSF116734">
    <property type="entry name" value="DNA methylase specificity domain"/>
    <property type="match status" value="1"/>
</dbReference>
<dbReference type="PANTHER" id="PTHR30408:SF12">
    <property type="entry name" value="TYPE I RESTRICTION ENZYME MJAVIII SPECIFICITY SUBUNIT"/>
    <property type="match status" value="1"/>
</dbReference>
<dbReference type="OrthoDB" id="396674at2"/>
<comment type="similarity">
    <text evidence="1">Belongs to the type-I restriction system S methylase family.</text>
</comment>
<dbReference type="AlphaFoldDB" id="A0A449A3T5"/>
<dbReference type="GO" id="GO:0003677">
    <property type="term" value="F:DNA binding"/>
    <property type="evidence" value="ECO:0007669"/>
    <property type="project" value="UniProtKB-KW"/>
</dbReference>
<dbReference type="Pfam" id="PF01420">
    <property type="entry name" value="Methylase_S"/>
    <property type="match status" value="1"/>
</dbReference>
<keyword evidence="2" id="KW-0680">Restriction system</keyword>
<dbReference type="PANTHER" id="PTHR30408">
    <property type="entry name" value="TYPE-1 RESTRICTION ENZYME ECOKI SPECIFICITY PROTEIN"/>
    <property type="match status" value="1"/>
</dbReference>
<dbReference type="InterPro" id="IPR044946">
    <property type="entry name" value="Restrct_endonuc_typeI_TRD_sf"/>
</dbReference>
<keyword evidence="6" id="KW-1185">Reference proteome</keyword>
<evidence type="ECO:0000313" key="6">
    <source>
        <dbReference type="Proteomes" id="UP000290568"/>
    </source>
</evidence>
<dbReference type="InterPro" id="IPR000055">
    <property type="entry name" value="Restrct_endonuc_typeI_TRD"/>
</dbReference>
<evidence type="ECO:0000256" key="3">
    <source>
        <dbReference type="ARBA" id="ARBA00023125"/>
    </source>
</evidence>
<accession>A0A449A3T5</accession>
<name>A0A449A3T5_9BACT</name>
<reference evidence="5 6" key="1">
    <citation type="submission" date="2019-01" db="EMBL/GenBank/DDBJ databases">
        <authorList>
            <consortium name="Pathogen Informatics"/>
        </authorList>
    </citation>
    <scope>NUCLEOTIDE SEQUENCE [LARGE SCALE GENOMIC DNA]</scope>
    <source>
        <strain evidence="5 6">NCTC10183</strain>
    </source>
</reference>
<sequence length="197" mass="22878">MPSTPNFVESGIPFITSKNIKDGRIDLDNVSYISENDYLEISKNRKITKKDILITMIGTIGELAIVKEQKDFYGQNLFLVRIDNKIVLDEFFRHLFISSSTQNKLRNSQQNSNQGYLRKSNILDLNFDIPSLETQEKIVKVLDNFEAICKDLNIGLPAEEVKRQEQYQYYRDAIFNYLETGIIDNKGIGEREREQIN</sequence>
<dbReference type="RefSeq" id="WP_129620522.1">
    <property type="nucleotide sequence ID" value="NZ_LR214950.1"/>
</dbReference>
<dbReference type="Gene3D" id="3.90.220.20">
    <property type="entry name" value="DNA methylase specificity domains"/>
    <property type="match status" value="1"/>
</dbReference>
<gene>
    <name evidence="5" type="primary">hsdS_2</name>
    <name evidence="5" type="ORF">NCTC10183_00698</name>
</gene>
<dbReference type="GO" id="GO:0009307">
    <property type="term" value="P:DNA restriction-modification system"/>
    <property type="evidence" value="ECO:0007669"/>
    <property type="project" value="UniProtKB-KW"/>
</dbReference>
<dbReference type="EMBL" id="LR214950">
    <property type="protein sequence ID" value="VEU58906.1"/>
    <property type="molecule type" value="Genomic_DNA"/>
</dbReference>
<evidence type="ECO:0000313" key="5">
    <source>
        <dbReference type="EMBL" id="VEU58906.1"/>
    </source>
</evidence>